<dbReference type="InterPro" id="IPR041685">
    <property type="entry name" value="AAA_GajA/Old/RecF-like"/>
</dbReference>
<dbReference type="Gene3D" id="3.40.50.300">
    <property type="entry name" value="P-loop containing nucleotide triphosphate hydrolases"/>
    <property type="match status" value="2"/>
</dbReference>
<dbReference type="GO" id="GO:0016887">
    <property type="term" value="F:ATP hydrolysis activity"/>
    <property type="evidence" value="ECO:0007669"/>
    <property type="project" value="InterPro"/>
</dbReference>
<dbReference type="Pfam" id="PF13304">
    <property type="entry name" value="AAA_21"/>
    <property type="match status" value="1"/>
</dbReference>
<feature type="domain" description="AAA+ ATPase" evidence="1">
    <location>
        <begin position="22"/>
        <end position="332"/>
    </location>
</feature>
<dbReference type="PANTHER" id="PTHR43581:SF2">
    <property type="entry name" value="EXCINUCLEASE ATPASE SUBUNIT"/>
    <property type="match status" value="1"/>
</dbReference>
<dbReference type="SUPFAM" id="SSF52540">
    <property type="entry name" value="P-loop containing nucleoside triphosphate hydrolases"/>
    <property type="match status" value="1"/>
</dbReference>
<evidence type="ECO:0000313" key="2">
    <source>
        <dbReference type="EMBL" id="HAJ5152913.1"/>
    </source>
</evidence>
<gene>
    <name evidence="2" type="ORF">HLZ50_23220</name>
</gene>
<protein>
    <submittedName>
        <fullName evidence="2">AAA family ATPase</fullName>
    </submittedName>
</protein>
<dbReference type="AlphaFoldDB" id="A0A7B3MPK2"/>
<dbReference type="InterPro" id="IPR051396">
    <property type="entry name" value="Bact_Antivir_Def_Nuclease"/>
</dbReference>
<dbReference type="Proteomes" id="UP000840371">
    <property type="component" value="Unassembled WGS sequence"/>
</dbReference>
<dbReference type="PANTHER" id="PTHR43581">
    <property type="entry name" value="ATP/GTP PHOSPHATASE"/>
    <property type="match status" value="1"/>
</dbReference>
<dbReference type="GO" id="GO:0005524">
    <property type="term" value="F:ATP binding"/>
    <property type="evidence" value="ECO:0007669"/>
    <property type="project" value="InterPro"/>
</dbReference>
<evidence type="ECO:0000259" key="1">
    <source>
        <dbReference type="SMART" id="SM00382"/>
    </source>
</evidence>
<dbReference type="EMBL" id="DABGKZ010000059">
    <property type="protein sequence ID" value="HAJ5152913.1"/>
    <property type="molecule type" value="Genomic_DNA"/>
</dbReference>
<sequence length="443" mass="49661">MKINHIEVSNFRKYKAARFSFHPEFTVLIGNNASGKTTILDAIALLLNTYFQGSGLTTGGGTLKKDDARYIHTRKEEQDFLEPQSPVWLKGVAALAGETCEWVREMGDRGGKAKAFTAYGALEREGVAKGQSPSLPMLLYYGAGRLWDLHRDNKMDTTGSQLGAYRYCLDPKSDQYSFIKWFIKLTMTELQRKTPVPALRAVERAVLQCAPGAKSFYYDVGSETILIELKKEGLVRFSDLSDGYRNMVAMIADIAHRCARLNPQMGENVTFETKGIILIDELDLHLHPKWQRRVVPDLRKTFPNIQFITTSHSPFIIQSMNPGEIIDLDNILADEQPQSVPEGIASPAPSMSFSAKSIEDIVENVMDVPLPQRSQRYQEMHDVAVKYYQLLEQGQNAEGAEVLRLKDELDALSAPFSDNVAYHAFLEMERAAAGLGRSRGEDE</sequence>
<comment type="caution">
    <text evidence="2">The sequence shown here is derived from an EMBL/GenBank/DDBJ whole genome shotgun (WGS) entry which is preliminary data.</text>
</comment>
<dbReference type="Pfam" id="PF13175">
    <property type="entry name" value="AAA_15"/>
    <property type="match status" value="1"/>
</dbReference>
<organism evidence="2">
    <name type="scientific">Escherichia coli</name>
    <dbReference type="NCBI Taxonomy" id="562"/>
    <lineage>
        <taxon>Bacteria</taxon>
        <taxon>Pseudomonadati</taxon>
        <taxon>Pseudomonadota</taxon>
        <taxon>Gammaproteobacteria</taxon>
        <taxon>Enterobacterales</taxon>
        <taxon>Enterobacteriaceae</taxon>
        <taxon>Escherichia</taxon>
    </lineage>
</organism>
<reference evidence="2" key="1">
    <citation type="journal article" date="2018" name="Genome Biol.">
        <title>SKESA: strategic k-mer extension for scrupulous assemblies.</title>
        <authorList>
            <person name="Souvorov A."/>
            <person name="Agarwala R."/>
            <person name="Lipman D.J."/>
        </authorList>
    </citation>
    <scope>NUCLEOTIDE SEQUENCE [LARGE SCALE GENOMIC DNA]</scope>
    <source>
        <strain evidence="2">Ecoli[ST-219]</strain>
        <strain>ecoli[ST-219]</strain>
    </source>
</reference>
<dbReference type="RefSeq" id="WP_088172179.1">
    <property type="nucleotide sequence ID" value="NZ_BFJX01000009.1"/>
</dbReference>
<dbReference type="InterPro" id="IPR003593">
    <property type="entry name" value="AAA+_ATPase"/>
</dbReference>
<dbReference type="InterPro" id="IPR003959">
    <property type="entry name" value="ATPase_AAA_core"/>
</dbReference>
<dbReference type="SMART" id="SM00382">
    <property type="entry name" value="AAA"/>
    <property type="match status" value="1"/>
</dbReference>
<dbReference type="InterPro" id="IPR027417">
    <property type="entry name" value="P-loop_NTPase"/>
</dbReference>
<proteinExistence type="predicted"/>
<reference evidence="2" key="2">
    <citation type="submission" date="2019-11" db="EMBL/GenBank/DDBJ databases">
        <authorList>
            <consortium name="NCBI Pathogen Detection Project"/>
        </authorList>
    </citation>
    <scope>NUCLEOTIDE SEQUENCE</scope>
    <source>
        <strain evidence="2">Ecoli[ST-219]</strain>
    </source>
</reference>
<name>A0A7B3MPK2_ECOLX</name>
<accession>A0A7B3MPK2</accession>